<dbReference type="InterPro" id="IPR013320">
    <property type="entry name" value="ConA-like_dom_sf"/>
</dbReference>
<dbReference type="EMBL" id="DRQG01000020">
    <property type="protein sequence ID" value="HGY54457.1"/>
    <property type="molecule type" value="Genomic_DNA"/>
</dbReference>
<name>A0A7V4UC56_CALAY</name>
<dbReference type="Proteomes" id="UP000885779">
    <property type="component" value="Unassembled WGS sequence"/>
</dbReference>
<comment type="caution">
    <text evidence="1">The sequence shown here is derived from an EMBL/GenBank/DDBJ whole genome shotgun (WGS) entry which is preliminary data.</text>
</comment>
<dbReference type="Gene3D" id="2.60.120.200">
    <property type="match status" value="1"/>
</dbReference>
<dbReference type="SUPFAM" id="SSF49899">
    <property type="entry name" value="Concanavalin A-like lectins/glucanases"/>
    <property type="match status" value="1"/>
</dbReference>
<protein>
    <submittedName>
        <fullName evidence="1">LamG domain-containing protein</fullName>
    </submittedName>
</protein>
<dbReference type="Gene3D" id="2.60.40.10">
    <property type="entry name" value="Immunoglobulins"/>
    <property type="match status" value="2"/>
</dbReference>
<reference evidence="1" key="1">
    <citation type="journal article" date="2020" name="mSystems">
        <title>Genome- and Community-Level Interaction Insights into Carbon Utilization and Element Cycling Functions of Hydrothermarchaeota in Hydrothermal Sediment.</title>
        <authorList>
            <person name="Zhou Z."/>
            <person name="Liu Y."/>
            <person name="Xu W."/>
            <person name="Pan J."/>
            <person name="Luo Z.H."/>
            <person name="Li M."/>
        </authorList>
    </citation>
    <scope>NUCLEOTIDE SEQUENCE [LARGE SCALE GENOMIC DNA]</scope>
    <source>
        <strain evidence="1">HyVt-577</strain>
    </source>
</reference>
<sequence>MGGSAFFRHVNLNSGTEMKIIFPLIISCIVALHGCVEVPDGIERDNIFDPKAQFDDEPPLAAFTVSPKEGNTWRTTFTFDASASKEKEHPEALLYYRWDFNGDGVWDTKYSLKKKIRFNYQYVFDILCGPVTVYMEAFGARGLTAIDSQSIYLYFYPEAEFDWKIDLDRPDYIYFDASLSTNCDPEDKYLLYRWDTNNDGEWDRGYSENPLLEMEFPNSAFWTVKLQVKNRYGLESTIVKQFPIYDVLADNKLVAFYSFDGNANNMIGDSLHGTVHGASLTENRFGKPNSAYYFDGVDDYIDMGSNIALKPQKYFTISFWFKAEALDQPLLTSNYMENEDRYGFYFYVDKYGMINFYIYKYSSTAPHYDSPRLVPDKWYHIVGVKGDIYSHVSIYGSKYDTYAREGGIQYKSRGSDAFNIGRVKGKYFKGIIDDVIIINRVLSVKETDVLYHLRN</sequence>
<dbReference type="Pfam" id="PF13385">
    <property type="entry name" value="Laminin_G_3"/>
    <property type="match status" value="1"/>
</dbReference>
<proteinExistence type="predicted"/>
<organism evidence="1">
    <name type="scientific">Caldithrix abyssi</name>
    <dbReference type="NCBI Taxonomy" id="187145"/>
    <lineage>
        <taxon>Bacteria</taxon>
        <taxon>Pseudomonadati</taxon>
        <taxon>Calditrichota</taxon>
        <taxon>Calditrichia</taxon>
        <taxon>Calditrichales</taxon>
        <taxon>Calditrichaceae</taxon>
        <taxon>Caldithrix</taxon>
    </lineage>
</organism>
<dbReference type="AlphaFoldDB" id="A0A7V4UC56"/>
<gene>
    <name evidence="1" type="ORF">ENK44_02020</name>
</gene>
<accession>A0A7V4UC56</accession>
<dbReference type="InterPro" id="IPR013783">
    <property type="entry name" value="Ig-like_fold"/>
</dbReference>
<evidence type="ECO:0000313" key="1">
    <source>
        <dbReference type="EMBL" id="HGY54457.1"/>
    </source>
</evidence>